<feature type="chain" id="PRO_5003911347" evidence="1">
    <location>
        <begin position="22"/>
        <end position="67"/>
    </location>
</feature>
<protein>
    <submittedName>
        <fullName evidence="2">Secapin-2</fullName>
    </submittedName>
</protein>
<reference evidence="2" key="1">
    <citation type="submission" date="2010-12" db="EMBL/GenBank/DDBJ databases">
        <title>cDNA cloning of a secapin analogue (Camflosecapin-2) from the ant Camponotus floridanus major and minor.</title>
        <authorList>
            <person name="Zhu S."/>
            <person name="Gao B."/>
        </authorList>
    </citation>
    <scope>NUCLEOTIDE SEQUENCE</scope>
</reference>
<evidence type="ECO:0000313" key="2">
    <source>
        <dbReference type="EMBL" id="AEM44799.1"/>
    </source>
</evidence>
<evidence type="ECO:0000256" key="1">
    <source>
        <dbReference type="SAM" id="SignalP"/>
    </source>
</evidence>
<feature type="signal peptide" evidence="1">
    <location>
        <begin position="1"/>
        <end position="21"/>
    </location>
</feature>
<accession>K7NBR8</accession>
<name>K7NBR8_CAMFO</name>
<proteinExistence type="evidence at transcript level"/>
<sequence>MKLLLAVAFVIALFFLSLSSAYNSNKSQKEKIFLPFKDKIEQGSIINTPPVCPRGQVKVGSGCRTLF</sequence>
<keyword evidence="1" id="KW-0732">Signal</keyword>
<dbReference type="AlphaFoldDB" id="K7NBR8"/>
<organism evidence="2">
    <name type="scientific">Camponotus floridanus</name>
    <name type="common">Florida carpenter ant</name>
    <dbReference type="NCBI Taxonomy" id="104421"/>
    <lineage>
        <taxon>Eukaryota</taxon>
        <taxon>Metazoa</taxon>
        <taxon>Ecdysozoa</taxon>
        <taxon>Arthropoda</taxon>
        <taxon>Hexapoda</taxon>
        <taxon>Insecta</taxon>
        <taxon>Pterygota</taxon>
        <taxon>Neoptera</taxon>
        <taxon>Endopterygota</taxon>
        <taxon>Hymenoptera</taxon>
        <taxon>Apocrita</taxon>
        <taxon>Aculeata</taxon>
        <taxon>Formicoidea</taxon>
        <taxon>Formicidae</taxon>
        <taxon>Formicinae</taxon>
        <taxon>Camponotus</taxon>
    </lineage>
</organism>
<dbReference type="EMBL" id="HQ829847">
    <property type="protein sequence ID" value="AEM44799.1"/>
    <property type="molecule type" value="mRNA"/>
</dbReference>